<proteinExistence type="predicted"/>
<reference evidence="1" key="2">
    <citation type="submission" date="2025-09" db="UniProtKB">
        <authorList>
            <consortium name="EnsemblPlants"/>
        </authorList>
    </citation>
    <scope>IDENTIFICATION</scope>
</reference>
<dbReference type="Proteomes" id="UP001732700">
    <property type="component" value="Chromosome 5D"/>
</dbReference>
<dbReference type="EnsemblPlants" id="AVESA.00010b.r2.5DG0934980.2">
    <property type="protein sequence ID" value="AVESA.00010b.r2.5DG0934980.2.CDS.1"/>
    <property type="gene ID" value="AVESA.00010b.r2.5DG0934980"/>
</dbReference>
<name>A0ACD5Y8Z1_AVESA</name>
<accession>A0ACD5Y8Z1</accession>
<sequence length="109" mass="12480">MDIIKVAIVPVGDIEHVNSYGHRLQTFNLLSEMSGHKPKKGLKLDVPTRWNSTYTMLEEALEFSAALTSYADVQNIQRPMAEQWSLAERVCNILKELLKKLATRILVRR</sequence>
<evidence type="ECO:0000313" key="2">
    <source>
        <dbReference type="Proteomes" id="UP001732700"/>
    </source>
</evidence>
<protein>
    <submittedName>
        <fullName evidence="1">Uncharacterized protein</fullName>
    </submittedName>
</protein>
<organism evidence="1 2">
    <name type="scientific">Avena sativa</name>
    <name type="common">Oat</name>
    <dbReference type="NCBI Taxonomy" id="4498"/>
    <lineage>
        <taxon>Eukaryota</taxon>
        <taxon>Viridiplantae</taxon>
        <taxon>Streptophyta</taxon>
        <taxon>Embryophyta</taxon>
        <taxon>Tracheophyta</taxon>
        <taxon>Spermatophyta</taxon>
        <taxon>Magnoliopsida</taxon>
        <taxon>Liliopsida</taxon>
        <taxon>Poales</taxon>
        <taxon>Poaceae</taxon>
        <taxon>BOP clade</taxon>
        <taxon>Pooideae</taxon>
        <taxon>Poodae</taxon>
        <taxon>Poeae</taxon>
        <taxon>Poeae Chloroplast Group 1 (Aveneae type)</taxon>
        <taxon>Aveninae</taxon>
        <taxon>Avena</taxon>
    </lineage>
</organism>
<keyword evidence="2" id="KW-1185">Reference proteome</keyword>
<reference evidence="1" key="1">
    <citation type="submission" date="2021-05" db="EMBL/GenBank/DDBJ databases">
        <authorList>
            <person name="Scholz U."/>
            <person name="Mascher M."/>
            <person name="Fiebig A."/>
        </authorList>
    </citation>
    <scope>NUCLEOTIDE SEQUENCE [LARGE SCALE GENOMIC DNA]</scope>
</reference>
<evidence type="ECO:0000313" key="1">
    <source>
        <dbReference type="EnsemblPlants" id="AVESA.00010b.r2.5DG0934980.2.CDS.1"/>
    </source>
</evidence>